<evidence type="ECO:0000256" key="1">
    <source>
        <dbReference type="SAM" id="SignalP"/>
    </source>
</evidence>
<name>A0A9W6LTH7_9HYPH</name>
<dbReference type="RefSeq" id="WP_281804562.1">
    <property type="nucleotide sequence ID" value="NZ_BSEC01000001.1"/>
</dbReference>
<feature type="signal peptide" evidence="1">
    <location>
        <begin position="1"/>
        <end position="29"/>
    </location>
</feature>
<accession>A0A9W6LTH7</accession>
<protein>
    <recommendedName>
        <fullName evidence="4">Sulfur globule protein</fullName>
    </recommendedName>
</protein>
<keyword evidence="1" id="KW-0732">Signal</keyword>
<sequence length="126" mass="12864">MSLKRIKTIALATAVLASAGIGMAGSADAHVYRHYGWHSGWHVGWHRHAHWRHYGFARHAVYGYAAPAAVYGSAGCGCPSATYGYAAPAVYGGGGCCAGDYYGYGGGLFGLGFPGGGLLGLGLGPL</sequence>
<dbReference type="Proteomes" id="UP001144323">
    <property type="component" value="Unassembled WGS sequence"/>
</dbReference>
<reference evidence="2" key="1">
    <citation type="journal article" date="2023" name="Int. J. Syst. Evol. Microbiol.">
        <title>Methylocystis iwaonis sp. nov., a type II methane-oxidizing bacterium from surface soil of a rice paddy field in Japan, and emended description of the genus Methylocystis (ex Whittenbury et al. 1970) Bowman et al. 1993.</title>
        <authorList>
            <person name="Kaise H."/>
            <person name="Sawadogo J.B."/>
            <person name="Alam M.S."/>
            <person name="Ueno C."/>
            <person name="Dianou D."/>
            <person name="Shinjo R."/>
            <person name="Asakawa S."/>
        </authorList>
    </citation>
    <scope>NUCLEOTIDE SEQUENCE</scope>
    <source>
        <strain evidence="2">LMG27198</strain>
    </source>
</reference>
<evidence type="ECO:0008006" key="4">
    <source>
        <dbReference type="Google" id="ProtNLM"/>
    </source>
</evidence>
<dbReference type="AlphaFoldDB" id="A0A9W6LTH7"/>
<keyword evidence="3" id="KW-1185">Reference proteome</keyword>
<dbReference type="EMBL" id="BSEC01000001">
    <property type="protein sequence ID" value="GLI94506.1"/>
    <property type="molecule type" value="Genomic_DNA"/>
</dbReference>
<comment type="caution">
    <text evidence="2">The sequence shown here is derived from an EMBL/GenBank/DDBJ whole genome shotgun (WGS) entry which is preliminary data.</text>
</comment>
<organism evidence="2 3">
    <name type="scientific">Methylocystis echinoides</name>
    <dbReference type="NCBI Taxonomy" id="29468"/>
    <lineage>
        <taxon>Bacteria</taxon>
        <taxon>Pseudomonadati</taxon>
        <taxon>Pseudomonadota</taxon>
        <taxon>Alphaproteobacteria</taxon>
        <taxon>Hyphomicrobiales</taxon>
        <taxon>Methylocystaceae</taxon>
        <taxon>Methylocystis</taxon>
    </lineage>
</organism>
<gene>
    <name evidence="2" type="ORF">LMG27198_34980</name>
</gene>
<evidence type="ECO:0000313" key="2">
    <source>
        <dbReference type="EMBL" id="GLI94506.1"/>
    </source>
</evidence>
<feature type="chain" id="PRO_5040765976" description="Sulfur globule protein" evidence="1">
    <location>
        <begin position="30"/>
        <end position="126"/>
    </location>
</feature>
<proteinExistence type="predicted"/>
<evidence type="ECO:0000313" key="3">
    <source>
        <dbReference type="Proteomes" id="UP001144323"/>
    </source>
</evidence>